<keyword evidence="2" id="KW-0808">Transferase</keyword>
<dbReference type="Pfam" id="PF08241">
    <property type="entry name" value="Methyltransf_11"/>
    <property type="match status" value="1"/>
</dbReference>
<dbReference type="GO" id="GO:0008757">
    <property type="term" value="F:S-adenosylmethionine-dependent methyltransferase activity"/>
    <property type="evidence" value="ECO:0007669"/>
    <property type="project" value="InterPro"/>
</dbReference>
<protein>
    <submittedName>
        <fullName evidence="2">SAM-dependent methyltransferase</fullName>
    </submittedName>
</protein>
<evidence type="ECO:0000313" key="2">
    <source>
        <dbReference type="EMBL" id="ROH88281.1"/>
    </source>
</evidence>
<feature type="domain" description="Methyltransferase type 11" evidence="1">
    <location>
        <begin position="73"/>
        <end position="116"/>
    </location>
</feature>
<reference evidence="2 3" key="1">
    <citation type="submission" date="2018-10" db="EMBL/GenBank/DDBJ databases">
        <authorList>
            <person name="Chen W.-M."/>
        </authorList>
    </citation>
    <scope>NUCLEOTIDE SEQUENCE [LARGE SCALE GENOMIC DNA]</scope>
    <source>
        <strain evidence="2 3">H-5</strain>
    </source>
</reference>
<proteinExistence type="predicted"/>
<dbReference type="SUPFAM" id="SSF53335">
    <property type="entry name" value="S-adenosyl-L-methionine-dependent methyltransferases"/>
    <property type="match status" value="1"/>
</dbReference>
<comment type="caution">
    <text evidence="2">The sequence shown here is derived from an EMBL/GenBank/DDBJ whole genome shotgun (WGS) entry which is preliminary data.</text>
</comment>
<dbReference type="RefSeq" id="WP_123236273.1">
    <property type="nucleotide sequence ID" value="NZ_RJVP01000001.1"/>
</dbReference>
<evidence type="ECO:0000259" key="1">
    <source>
        <dbReference type="Pfam" id="PF08241"/>
    </source>
</evidence>
<keyword evidence="3" id="KW-1185">Reference proteome</keyword>
<evidence type="ECO:0000313" key="3">
    <source>
        <dbReference type="Proteomes" id="UP000275137"/>
    </source>
</evidence>
<dbReference type="Proteomes" id="UP000275137">
    <property type="component" value="Unassembled WGS sequence"/>
</dbReference>
<organism evidence="2 3">
    <name type="scientific">Pseudomethylobacillus aquaticus</name>
    <dbReference type="NCBI Taxonomy" id="2676064"/>
    <lineage>
        <taxon>Bacteria</taxon>
        <taxon>Pseudomonadati</taxon>
        <taxon>Pseudomonadota</taxon>
        <taxon>Betaproteobacteria</taxon>
        <taxon>Nitrosomonadales</taxon>
        <taxon>Methylophilaceae</taxon>
        <taxon>Pseudomethylobacillus</taxon>
    </lineage>
</organism>
<keyword evidence="2" id="KW-0489">Methyltransferase</keyword>
<dbReference type="GO" id="GO:0032259">
    <property type="term" value="P:methylation"/>
    <property type="evidence" value="ECO:0007669"/>
    <property type="project" value="UniProtKB-KW"/>
</dbReference>
<accession>A0A3N0V6Q0</accession>
<dbReference type="Gene3D" id="3.40.50.150">
    <property type="entry name" value="Vaccinia Virus protein VP39"/>
    <property type="match status" value="1"/>
</dbReference>
<dbReference type="AlphaFoldDB" id="A0A3N0V6Q0"/>
<dbReference type="EMBL" id="RJVP01000001">
    <property type="protein sequence ID" value="ROH88281.1"/>
    <property type="molecule type" value="Genomic_DNA"/>
</dbReference>
<name>A0A3N0V6Q0_9PROT</name>
<sequence>MSTHTQAKQWLATPLGAHLRQRELALFDEAVADVFGFNAVQIGMLELDLLRNARMPFRVRADVHAGEVRLLESQLPFLNNSVDLLLLPHALDFSAEPQQTLRECERILVPEGHLVLTGFNPLSLWGVRRLLARRQGYPWQGNFFSLLRIKDWLALLGLELVSVRMAQHAPPLASPLWRQRFAWMDRAGPRCWPMMGGIYCIVAKKRVLGMRVIRPQWQKSKLKAGLVATPSPRLDHQRNAEPDE</sequence>
<dbReference type="InterPro" id="IPR013216">
    <property type="entry name" value="Methyltransf_11"/>
</dbReference>
<dbReference type="InterPro" id="IPR029063">
    <property type="entry name" value="SAM-dependent_MTases_sf"/>
</dbReference>
<gene>
    <name evidence="2" type="ORF">ED236_02105</name>
</gene>